<dbReference type="OrthoDB" id="2671741at2759"/>
<dbReference type="RefSeq" id="XP_041188957.1">
    <property type="nucleotide sequence ID" value="XM_041340871.1"/>
</dbReference>
<dbReference type="AlphaFoldDB" id="A0A9P7E237"/>
<name>A0A9P7E237_9AGAM</name>
<protein>
    <submittedName>
        <fullName evidence="2">Uncharacterized protein</fullName>
    </submittedName>
</protein>
<feature type="transmembrane region" description="Helical" evidence="1">
    <location>
        <begin position="20"/>
        <end position="37"/>
    </location>
</feature>
<evidence type="ECO:0000313" key="2">
    <source>
        <dbReference type="EMBL" id="KAG1808965.1"/>
    </source>
</evidence>
<keyword evidence="1" id="KW-0812">Transmembrane</keyword>
<proteinExistence type="predicted"/>
<dbReference type="GeneID" id="64634887"/>
<comment type="caution">
    <text evidence="2">The sequence shown here is derived from an EMBL/GenBank/DDBJ whole genome shotgun (WGS) entry which is preliminary data.</text>
</comment>
<evidence type="ECO:0000256" key="1">
    <source>
        <dbReference type="SAM" id="Phobius"/>
    </source>
</evidence>
<sequence length="138" mass="15490">MQSKILSRASTSISPFERIFQLSSAAIIIFECSFYLFDQKRHSRLWRTSIHGPLNTALEQYMASPHAAAVWEAVSNAVHTYQGSSSTWKAMLGFESAERKFINTILEIILQHRLQLNAGPCITTSTVFGVELKYFGGT</sequence>
<organism evidence="2 3">
    <name type="scientific">Suillus subaureus</name>
    <dbReference type="NCBI Taxonomy" id="48587"/>
    <lineage>
        <taxon>Eukaryota</taxon>
        <taxon>Fungi</taxon>
        <taxon>Dikarya</taxon>
        <taxon>Basidiomycota</taxon>
        <taxon>Agaricomycotina</taxon>
        <taxon>Agaricomycetes</taxon>
        <taxon>Agaricomycetidae</taxon>
        <taxon>Boletales</taxon>
        <taxon>Suillineae</taxon>
        <taxon>Suillaceae</taxon>
        <taxon>Suillus</taxon>
    </lineage>
</organism>
<keyword evidence="1" id="KW-1133">Transmembrane helix</keyword>
<dbReference type="EMBL" id="JABBWG010000036">
    <property type="protein sequence ID" value="KAG1808965.1"/>
    <property type="molecule type" value="Genomic_DNA"/>
</dbReference>
<keyword evidence="3" id="KW-1185">Reference proteome</keyword>
<gene>
    <name evidence="2" type="ORF">BJ212DRAFT_1484823</name>
</gene>
<evidence type="ECO:0000313" key="3">
    <source>
        <dbReference type="Proteomes" id="UP000807769"/>
    </source>
</evidence>
<keyword evidence="1" id="KW-0472">Membrane</keyword>
<dbReference type="Proteomes" id="UP000807769">
    <property type="component" value="Unassembled WGS sequence"/>
</dbReference>
<reference evidence="2" key="1">
    <citation type="journal article" date="2020" name="New Phytol.">
        <title>Comparative genomics reveals dynamic genome evolution in host specialist ectomycorrhizal fungi.</title>
        <authorList>
            <person name="Lofgren L.A."/>
            <person name="Nguyen N.H."/>
            <person name="Vilgalys R."/>
            <person name="Ruytinx J."/>
            <person name="Liao H.L."/>
            <person name="Branco S."/>
            <person name="Kuo A."/>
            <person name="LaButti K."/>
            <person name="Lipzen A."/>
            <person name="Andreopoulos W."/>
            <person name="Pangilinan J."/>
            <person name="Riley R."/>
            <person name="Hundley H."/>
            <person name="Na H."/>
            <person name="Barry K."/>
            <person name="Grigoriev I.V."/>
            <person name="Stajich J.E."/>
            <person name="Kennedy P.G."/>
        </authorList>
    </citation>
    <scope>NUCLEOTIDE SEQUENCE</scope>
    <source>
        <strain evidence="2">MN1</strain>
    </source>
</reference>
<accession>A0A9P7E237</accession>